<keyword evidence="7" id="KW-0833">Ubl conjugation pathway</keyword>
<organism evidence="14 15">
    <name type="scientific">Tigriopus californicus</name>
    <name type="common">Marine copepod</name>
    <dbReference type="NCBI Taxonomy" id="6832"/>
    <lineage>
        <taxon>Eukaryota</taxon>
        <taxon>Metazoa</taxon>
        <taxon>Ecdysozoa</taxon>
        <taxon>Arthropoda</taxon>
        <taxon>Crustacea</taxon>
        <taxon>Multicrustacea</taxon>
        <taxon>Hexanauplia</taxon>
        <taxon>Copepoda</taxon>
        <taxon>Harpacticoida</taxon>
        <taxon>Harpacticidae</taxon>
        <taxon>Tigriopus</taxon>
    </lineage>
</organism>
<evidence type="ECO:0000256" key="7">
    <source>
        <dbReference type="ARBA" id="ARBA00022786"/>
    </source>
</evidence>
<evidence type="ECO:0000256" key="10">
    <source>
        <dbReference type="ARBA" id="ARBA00031338"/>
    </source>
</evidence>
<keyword evidence="9" id="KW-0131">Cell cycle</keyword>
<dbReference type="PANTHER" id="PTHR28672:SF1">
    <property type="entry name" value="ANAPHASE-PROMOTING COMPLEX SUBUNIT 13"/>
    <property type="match status" value="1"/>
</dbReference>
<evidence type="ECO:0000256" key="12">
    <source>
        <dbReference type="SAM" id="MobiDB-lite"/>
    </source>
</evidence>
<comment type="caution">
    <text evidence="14">The sequence shown here is derived from an EMBL/GenBank/DDBJ whole genome shotgun (WGS) entry which is preliminary data.</text>
</comment>
<accession>A0A553NZG6</accession>
<dbReference type="PANTHER" id="PTHR28672">
    <property type="entry name" value="ANAPHASE-PROMOTING COMPLEX SUBUNIT 13"/>
    <property type="match status" value="1"/>
</dbReference>
<feature type="region of interest" description="Disordered" evidence="12">
    <location>
        <begin position="72"/>
        <end position="116"/>
    </location>
</feature>
<sequence length="116" mass="13343">MNQPHPHSIYHYLMLLCRVHVTILIDCGNKSQTHSSRAWPFFVLFQVQIDGRLVDIVDDAWKKEKLPEEDIAVPLNELPDPEADNGANGESMKEQENKWTDLSLNQLSESTSNERQ</sequence>
<feature type="compositionally biased region" description="Polar residues" evidence="12">
    <location>
        <begin position="100"/>
        <end position="116"/>
    </location>
</feature>
<evidence type="ECO:0000256" key="8">
    <source>
        <dbReference type="ARBA" id="ARBA00023242"/>
    </source>
</evidence>
<dbReference type="EMBL" id="VCGU01000009">
    <property type="protein sequence ID" value="TRY70762.1"/>
    <property type="molecule type" value="Genomic_DNA"/>
</dbReference>
<dbReference type="STRING" id="6832.A0A553NZG6"/>
<dbReference type="Proteomes" id="UP000318571">
    <property type="component" value="Chromosome 9"/>
</dbReference>
<keyword evidence="15" id="KW-1185">Reference proteome</keyword>
<feature type="chain" id="PRO_5022039208" description="Anaphase-promoting complex subunit 13" evidence="13">
    <location>
        <begin position="25"/>
        <end position="116"/>
    </location>
</feature>
<keyword evidence="6" id="KW-0498">Mitosis</keyword>
<dbReference type="InterPro" id="IPR008401">
    <property type="entry name" value="Apc13"/>
</dbReference>
<evidence type="ECO:0000256" key="2">
    <source>
        <dbReference type="ARBA" id="ARBA00004906"/>
    </source>
</evidence>
<comment type="subcellular location">
    <subcellularLocation>
        <location evidence="1">Nucleus</location>
    </subcellularLocation>
</comment>
<evidence type="ECO:0000256" key="13">
    <source>
        <dbReference type="SAM" id="SignalP"/>
    </source>
</evidence>
<dbReference type="GO" id="GO:0005680">
    <property type="term" value="C:anaphase-promoting complex"/>
    <property type="evidence" value="ECO:0007669"/>
    <property type="project" value="InterPro"/>
</dbReference>
<keyword evidence="5" id="KW-0132">Cell division</keyword>
<protein>
    <recommendedName>
        <fullName evidence="4">Anaphase-promoting complex subunit 13</fullName>
    </recommendedName>
    <alternativeName>
        <fullName evidence="10">Cyclosome subunit 13</fullName>
    </alternativeName>
</protein>
<evidence type="ECO:0000256" key="4">
    <source>
        <dbReference type="ARBA" id="ARBA00013935"/>
    </source>
</evidence>
<dbReference type="AlphaFoldDB" id="A0A553NZG6"/>
<reference evidence="14 15" key="1">
    <citation type="journal article" date="2018" name="Nat. Ecol. Evol.">
        <title>Genomic signatures of mitonuclear coevolution across populations of Tigriopus californicus.</title>
        <authorList>
            <person name="Barreto F.S."/>
            <person name="Watson E.T."/>
            <person name="Lima T.G."/>
            <person name="Willett C.S."/>
            <person name="Edmands S."/>
            <person name="Li W."/>
            <person name="Burton R.S."/>
        </authorList>
    </citation>
    <scope>NUCLEOTIDE SEQUENCE [LARGE SCALE GENOMIC DNA]</scope>
    <source>
        <strain evidence="14 15">San Diego</strain>
    </source>
</reference>
<comment type="pathway">
    <text evidence="2">Protein modification; protein ubiquitination.</text>
</comment>
<proteinExistence type="inferred from homology"/>
<name>A0A553NZG6_TIGCA</name>
<feature type="signal peptide" evidence="13">
    <location>
        <begin position="1"/>
        <end position="24"/>
    </location>
</feature>
<dbReference type="Pfam" id="PF05839">
    <property type="entry name" value="Apc13p"/>
    <property type="match status" value="1"/>
</dbReference>
<evidence type="ECO:0000256" key="5">
    <source>
        <dbReference type="ARBA" id="ARBA00022618"/>
    </source>
</evidence>
<evidence type="ECO:0000256" key="1">
    <source>
        <dbReference type="ARBA" id="ARBA00004123"/>
    </source>
</evidence>
<evidence type="ECO:0000256" key="6">
    <source>
        <dbReference type="ARBA" id="ARBA00022776"/>
    </source>
</evidence>
<keyword evidence="13" id="KW-0732">Signal</keyword>
<evidence type="ECO:0000256" key="11">
    <source>
        <dbReference type="ARBA" id="ARBA00045696"/>
    </source>
</evidence>
<evidence type="ECO:0000313" key="15">
    <source>
        <dbReference type="Proteomes" id="UP000318571"/>
    </source>
</evidence>
<evidence type="ECO:0000313" key="14">
    <source>
        <dbReference type="EMBL" id="TRY70762.1"/>
    </source>
</evidence>
<evidence type="ECO:0000256" key="3">
    <source>
        <dbReference type="ARBA" id="ARBA00006940"/>
    </source>
</evidence>
<dbReference type="GO" id="GO:0051301">
    <property type="term" value="P:cell division"/>
    <property type="evidence" value="ECO:0007669"/>
    <property type="project" value="UniProtKB-KW"/>
</dbReference>
<gene>
    <name evidence="14" type="ORF">TCAL_04876</name>
</gene>
<evidence type="ECO:0000256" key="9">
    <source>
        <dbReference type="ARBA" id="ARBA00023306"/>
    </source>
</evidence>
<dbReference type="GO" id="GO:0070979">
    <property type="term" value="P:protein K11-linked ubiquitination"/>
    <property type="evidence" value="ECO:0007669"/>
    <property type="project" value="TreeGrafter"/>
</dbReference>
<keyword evidence="8" id="KW-0539">Nucleus</keyword>
<comment type="function">
    <text evidence="11">Component of the anaphase promoting complex/cyclosome (APC/C), a cell cycle-regulated E3 ubiquitin ligase that controls progression through mitosis and the G1 phase of the cell cycle. The APC/C complex acts by mediating ubiquitination and subsequent degradation of target proteins: it mainly mediates the formation of 'Lys-11'-linked polyubiquitin chains and, to a lower extent, the formation of 'Lys-48'- and 'Lys-63'-linked polyubiquitin chains. The APC/C complex catalyzes assembly of branched 'Lys-11'-/'Lys-48'-linked branched ubiquitin chains on target proteins.</text>
</comment>
<comment type="similarity">
    <text evidence="3">Belongs to the APC13 family.</text>
</comment>